<reference evidence="3 6" key="2">
    <citation type="submission" date="2017-09" db="EMBL/GenBank/DDBJ databases">
        <title>Extensive intraspecific genome diversity in a model arbuscular mycorrhizal fungus.</title>
        <authorList>
            <person name="Chen E.C."/>
            <person name="Morin E."/>
            <person name="Beaudet D."/>
            <person name="Noel J."/>
            <person name="Ndikumana S."/>
            <person name="Charron P."/>
            <person name="St-Onge C."/>
            <person name="Giorgi J."/>
            <person name="Grigoriev I.V."/>
            <person name="Roux C."/>
            <person name="Martin F.M."/>
            <person name="Corradi N."/>
        </authorList>
    </citation>
    <scope>NUCLEOTIDE SEQUENCE [LARGE SCALE GENOMIC DNA]</scope>
    <source>
        <strain evidence="3 6">A5</strain>
    </source>
</reference>
<feature type="region of interest" description="Disordered" evidence="1">
    <location>
        <begin position="1"/>
        <end position="48"/>
    </location>
</feature>
<evidence type="ECO:0000313" key="3">
    <source>
        <dbReference type="EMBL" id="PKC07935.1"/>
    </source>
</evidence>
<dbReference type="VEuPathDB" id="FungiDB:RhiirFUN_009111"/>
<dbReference type="Proteomes" id="UP000232722">
    <property type="component" value="Unassembled WGS sequence"/>
</dbReference>
<dbReference type="EMBL" id="CAGKOT010000038">
    <property type="protein sequence ID" value="CAB5378047.1"/>
    <property type="molecule type" value="Genomic_DNA"/>
</dbReference>
<evidence type="ECO:0000313" key="4">
    <source>
        <dbReference type="EMBL" id="PKC62901.1"/>
    </source>
</evidence>
<sequence>MNPTQVPNDSNFYLSPISTSHSSTHQQYDNTNVNTQPMTPSYTSRPISDYQVPRISSNNSNLNEYSFFYNPPNDIQIYEITCKEINISFELVFELLNGNNDQNNLHEYYFPKVDEKKCYKITCELISHSLIVQYLNNKNIQNIEIKQGTYQQQQEYVEFSRELKQNLEYHLNNFFIQHL</sequence>
<gene>
    <name evidence="2" type="ORF">CHRIB12_LOCUS16023</name>
    <name evidence="4" type="ORF">RhiirA1_464504</name>
    <name evidence="3" type="ORF">RhiirA5_417553</name>
</gene>
<dbReference type="EMBL" id="LLXH01000797">
    <property type="protein sequence ID" value="PKC62901.1"/>
    <property type="molecule type" value="Genomic_DNA"/>
</dbReference>
<organism evidence="3 6">
    <name type="scientific">Rhizophagus irregularis</name>
    <dbReference type="NCBI Taxonomy" id="588596"/>
    <lineage>
        <taxon>Eukaryota</taxon>
        <taxon>Fungi</taxon>
        <taxon>Fungi incertae sedis</taxon>
        <taxon>Mucoromycota</taxon>
        <taxon>Glomeromycotina</taxon>
        <taxon>Glomeromycetes</taxon>
        <taxon>Glomerales</taxon>
        <taxon>Glomeraceae</taxon>
        <taxon>Rhizophagus</taxon>
    </lineage>
</organism>
<dbReference type="VEuPathDB" id="FungiDB:FUN_007666"/>
<name>A0A2I1ET42_9GLOM</name>
<reference evidence="3 6" key="1">
    <citation type="submission" date="2016-04" db="EMBL/GenBank/DDBJ databases">
        <title>Genome analyses suggest a sexual origin of heterokaryosis in a supposedly ancient asexual fungus.</title>
        <authorList>
            <person name="Ropars J."/>
            <person name="Sedzielewska K."/>
            <person name="Noel J."/>
            <person name="Charron P."/>
            <person name="Farinelli L."/>
            <person name="Marton T."/>
            <person name="Kruger M."/>
            <person name="Pelin A."/>
            <person name="Brachmann A."/>
            <person name="Corradi N."/>
        </authorList>
    </citation>
    <scope>NUCLEOTIDE SEQUENCE [LARGE SCALE GENOMIC DNA]</scope>
    <source>
        <strain evidence="3 6">A5</strain>
    </source>
</reference>
<reference evidence="4 5" key="4">
    <citation type="submission" date="2017-10" db="EMBL/GenBank/DDBJ databases">
        <title>Genome analyses suggest a sexual origin of heterokaryosis in a supposedly ancient asexual fungus.</title>
        <authorList>
            <person name="Corradi N."/>
            <person name="Sedzielewska K."/>
            <person name="Noel J."/>
            <person name="Charron P."/>
            <person name="Farinelli L."/>
            <person name="Marton T."/>
            <person name="Kruger M."/>
            <person name="Pelin A."/>
            <person name="Brachmann A."/>
            <person name="Corradi N."/>
        </authorList>
    </citation>
    <scope>NUCLEOTIDE SEQUENCE [LARGE SCALE GENOMIC DNA]</scope>
    <source>
        <strain evidence="4 5">A1</strain>
    </source>
</reference>
<dbReference type="AlphaFoldDB" id="A0A2I1ET42"/>
<reference evidence="2" key="5">
    <citation type="submission" date="2020-05" db="EMBL/GenBank/DDBJ databases">
        <authorList>
            <person name="Rincon C."/>
            <person name="Sanders R I."/>
            <person name="Robbins C."/>
            <person name="Chaturvedi A."/>
        </authorList>
    </citation>
    <scope>NUCLEOTIDE SEQUENCE</scope>
    <source>
        <strain evidence="2">CHB12</strain>
    </source>
</reference>
<reference evidence="4 5" key="3">
    <citation type="submission" date="2017-10" db="EMBL/GenBank/DDBJ databases">
        <title>Extensive intraspecific genome diversity in a model arbuscular mycorrhizal fungus.</title>
        <authorList>
            <person name="Chen E.C.H."/>
            <person name="Morin E."/>
            <person name="Baudet D."/>
            <person name="Noel J."/>
            <person name="Ndikumana S."/>
            <person name="Charron P."/>
            <person name="St-Onge C."/>
            <person name="Giorgi J."/>
            <person name="Grigoriev I.V."/>
            <person name="Roux C."/>
            <person name="Martin F.M."/>
            <person name="Corradi N."/>
        </authorList>
    </citation>
    <scope>NUCLEOTIDE SEQUENCE [LARGE SCALE GENOMIC DNA]</scope>
    <source>
        <strain evidence="4 5">A1</strain>
    </source>
</reference>
<evidence type="ECO:0000313" key="5">
    <source>
        <dbReference type="Proteomes" id="UP000232688"/>
    </source>
</evidence>
<dbReference type="OrthoDB" id="2342272at2759"/>
<comment type="caution">
    <text evidence="3">The sequence shown here is derived from an EMBL/GenBank/DDBJ whole genome shotgun (WGS) entry which is preliminary data.</text>
</comment>
<dbReference type="Proteomes" id="UP000684084">
    <property type="component" value="Unassembled WGS sequence"/>
</dbReference>
<evidence type="ECO:0000313" key="2">
    <source>
        <dbReference type="EMBL" id="CAB5378047.1"/>
    </source>
</evidence>
<feature type="compositionally biased region" description="Polar residues" evidence="1">
    <location>
        <begin position="1"/>
        <end position="46"/>
    </location>
</feature>
<accession>A0A2I1ET42</accession>
<evidence type="ECO:0000256" key="1">
    <source>
        <dbReference type="SAM" id="MobiDB-lite"/>
    </source>
</evidence>
<dbReference type="EMBL" id="LLXJ01000590">
    <property type="protein sequence ID" value="PKC07935.1"/>
    <property type="molecule type" value="Genomic_DNA"/>
</dbReference>
<protein>
    <submittedName>
        <fullName evidence="3">Uncharacterized protein</fullName>
    </submittedName>
</protein>
<dbReference type="VEuPathDB" id="FungiDB:RhiirA1_464504"/>
<dbReference type="Proteomes" id="UP000232688">
    <property type="component" value="Unassembled WGS sequence"/>
</dbReference>
<proteinExistence type="predicted"/>
<evidence type="ECO:0000313" key="6">
    <source>
        <dbReference type="Proteomes" id="UP000232722"/>
    </source>
</evidence>